<dbReference type="EC" id="2.3.1.184" evidence="1 8"/>
<dbReference type="PANTHER" id="PTHR39322:SF1">
    <property type="entry name" value="ISOVALERYL-HOMOSERINE LACTONE SYNTHASE"/>
    <property type="match status" value="1"/>
</dbReference>
<comment type="caution">
    <text evidence="9">The sequence shown here is derived from an EMBL/GenBank/DDBJ whole genome shotgun (WGS) entry which is preliminary data.</text>
</comment>
<name>A0A117XWX3_9BURK</name>
<organism evidence="9 10">
    <name type="scientific">Burkholderia ubonensis</name>
    <dbReference type="NCBI Taxonomy" id="101571"/>
    <lineage>
        <taxon>Bacteria</taxon>
        <taxon>Pseudomonadati</taxon>
        <taxon>Pseudomonadota</taxon>
        <taxon>Betaproteobacteria</taxon>
        <taxon>Burkholderiales</taxon>
        <taxon>Burkholderiaceae</taxon>
        <taxon>Burkholderia</taxon>
        <taxon>Burkholderia cepacia complex</taxon>
    </lineage>
</organism>
<proteinExistence type="inferred from homology"/>
<keyword evidence="4 8" id="KW-0949">S-adenosyl-L-methionine</keyword>
<sequence length="219" mass="24255">MLHFSSGTGAELSPEMMYRLAKYRHAVFIRKLGWPLPSDDELESDSFDHADTLYVVAHDRGGAVSGCARLLPTNAPYLLGEIFPELMGGAVLPCAPDIWELSRFAISMPAGQVISAAQAWENTRSLMAEIVRAAMARGARKFIAFSVLGNERLLQRMGVNVQRAAPPQMIDDRPTLPFWIEIDRQTLEALDIDRVPGWLPRPPRRAGMAPERGAFELLG</sequence>
<reference evidence="9 10" key="1">
    <citation type="submission" date="2015-11" db="EMBL/GenBank/DDBJ databases">
        <title>Expanding the genomic diversity of Burkholderia species for the development of highly accurate diagnostics.</title>
        <authorList>
            <person name="Sahl J."/>
            <person name="Keim P."/>
            <person name="Wagner D."/>
        </authorList>
    </citation>
    <scope>NUCLEOTIDE SEQUENCE [LARGE SCALE GENOMIC DNA]</scope>
    <source>
        <strain evidence="9 10">RF32-BP4</strain>
    </source>
</reference>
<dbReference type="GO" id="GO:0061579">
    <property type="term" value="F:N-acyl homoserine lactone synthase activity"/>
    <property type="evidence" value="ECO:0007669"/>
    <property type="project" value="UniProtKB-UniRule"/>
</dbReference>
<dbReference type="GO" id="GO:0009372">
    <property type="term" value="P:quorum sensing"/>
    <property type="evidence" value="ECO:0007669"/>
    <property type="project" value="UniProtKB-UniRule"/>
</dbReference>
<dbReference type="PROSITE" id="PS51187">
    <property type="entry name" value="AUTOINDUCER_SYNTH_2"/>
    <property type="match status" value="1"/>
</dbReference>
<keyword evidence="3 8" id="KW-0808">Transferase</keyword>
<dbReference type="AlphaFoldDB" id="A0A117XWX3"/>
<dbReference type="PROSITE" id="PS00949">
    <property type="entry name" value="AUTOINDUCER_SYNTH_1"/>
    <property type="match status" value="1"/>
</dbReference>
<dbReference type="Pfam" id="PF00765">
    <property type="entry name" value="Autoind_synth"/>
    <property type="match status" value="1"/>
</dbReference>
<evidence type="ECO:0000256" key="3">
    <source>
        <dbReference type="ARBA" id="ARBA00022679"/>
    </source>
</evidence>
<evidence type="ECO:0000313" key="9">
    <source>
        <dbReference type="EMBL" id="KUZ81059.1"/>
    </source>
</evidence>
<comment type="catalytic activity">
    <reaction evidence="6 8">
        <text>a fatty acyl-[ACP] + S-adenosyl-L-methionine = an N-acyl-L-homoserine lactone + S-methyl-5'-thioadenosine + holo-[ACP] + H(+)</text>
        <dbReference type="Rhea" id="RHEA:10096"/>
        <dbReference type="Rhea" id="RHEA-COMP:9685"/>
        <dbReference type="Rhea" id="RHEA-COMP:14125"/>
        <dbReference type="ChEBI" id="CHEBI:15378"/>
        <dbReference type="ChEBI" id="CHEBI:17509"/>
        <dbReference type="ChEBI" id="CHEBI:55474"/>
        <dbReference type="ChEBI" id="CHEBI:59789"/>
        <dbReference type="ChEBI" id="CHEBI:64479"/>
        <dbReference type="ChEBI" id="CHEBI:138651"/>
        <dbReference type="EC" id="2.3.1.184"/>
    </reaction>
</comment>
<accession>A0A117XWX3</accession>
<dbReference type="InterPro" id="IPR016181">
    <property type="entry name" value="Acyl_CoA_acyltransferase"/>
</dbReference>
<dbReference type="GO" id="GO:0007165">
    <property type="term" value="P:signal transduction"/>
    <property type="evidence" value="ECO:0007669"/>
    <property type="project" value="TreeGrafter"/>
</dbReference>
<dbReference type="SUPFAM" id="SSF55729">
    <property type="entry name" value="Acyl-CoA N-acyltransferases (Nat)"/>
    <property type="match status" value="1"/>
</dbReference>
<comment type="similarity">
    <text evidence="7 8">Belongs to the autoinducer synthase family.</text>
</comment>
<keyword evidence="2 7" id="KW-0673">Quorum sensing</keyword>
<evidence type="ECO:0000256" key="1">
    <source>
        <dbReference type="ARBA" id="ARBA00012340"/>
    </source>
</evidence>
<dbReference type="InterPro" id="IPR001690">
    <property type="entry name" value="Autoind_synthase"/>
</dbReference>
<dbReference type="Proteomes" id="UP000065521">
    <property type="component" value="Unassembled WGS sequence"/>
</dbReference>
<dbReference type="EMBL" id="LOTN01000075">
    <property type="protein sequence ID" value="KUZ81059.1"/>
    <property type="molecule type" value="Genomic_DNA"/>
</dbReference>
<evidence type="ECO:0000256" key="8">
    <source>
        <dbReference type="RuleBase" id="RU361135"/>
    </source>
</evidence>
<evidence type="ECO:0000256" key="6">
    <source>
        <dbReference type="ARBA" id="ARBA00048576"/>
    </source>
</evidence>
<dbReference type="InterPro" id="IPR018311">
    <property type="entry name" value="Autoind_synth_CS"/>
</dbReference>
<evidence type="ECO:0000256" key="4">
    <source>
        <dbReference type="ARBA" id="ARBA00022691"/>
    </source>
</evidence>
<keyword evidence="5 7" id="KW-0071">Autoinducer synthesis</keyword>
<evidence type="ECO:0000256" key="5">
    <source>
        <dbReference type="ARBA" id="ARBA00022929"/>
    </source>
</evidence>
<dbReference type="PRINTS" id="PR01549">
    <property type="entry name" value="AUTOINDCRSYN"/>
</dbReference>
<evidence type="ECO:0000256" key="2">
    <source>
        <dbReference type="ARBA" id="ARBA00022654"/>
    </source>
</evidence>
<protein>
    <recommendedName>
        <fullName evidence="1 8">Acyl-homoserine-lactone synthase</fullName>
        <ecNumber evidence="1 8">2.3.1.184</ecNumber>
    </recommendedName>
    <alternativeName>
        <fullName evidence="8">Autoinducer synthesis protein</fullName>
    </alternativeName>
</protein>
<evidence type="ECO:0000313" key="10">
    <source>
        <dbReference type="Proteomes" id="UP000065521"/>
    </source>
</evidence>
<gene>
    <name evidence="9" type="ORF">WI38_33380</name>
</gene>
<dbReference type="PANTHER" id="PTHR39322">
    <property type="entry name" value="ACYL-HOMOSERINE-LACTONE SYNTHASE"/>
    <property type="match status" value="1"/>
</dbReference>
<dbReference type="RefSeq" id="WP_059614926.1">
    <property type="nucleotide sequence ID" value="NZ_LOTK01000049.1"/>
</dbReference>
<evidence type="ECO:0000256" key="7">
    <source>
        <dbReference type="PROSITE-ProRule" id="PRU00533"/>
    </source>
</evidence>
<dbReference type="Gene3D" id="3.40.630.30">
    <property type="match status" value="1"/>
</dbReference>